<accession>A0A4R8SDK8</accession>
<dbReference type="EMBL" id="PECM01000001">
    <property type="protein sequence ID" value="TEA09323.1"/>
    <property type="molecule type" value="Genomic_DNA"/>
</dbReference>
<evidence type="ECO:0000313" key="2">
    <source>
        <dbReference type="EMBL" id="TEA09323.1"/>
    </source>
</evidence>
<reference evidence="3 4" key="1">
    <citation type="journal article" date="2019" name="Sci. Rep.">
        <title>Extended insight into the Mycobacterium chelonae-abscessus complex through whole genome sequencing of Mycobacterium salmoniphilum outbreak and Mycobacterium salmoniphilum-like strains.</title>
        <authorList>
            <person name="Behra P.R.K."/>
            <person name="Das S."/>
            <person name="Pettersson B.M.F."/>
            <person name="Shirreff L."/>
            <person name="DuCote T."/>
            <person name="Jacobsson K.G."/>
            <person name="Ennis D.G."/>
            <person name="Kirsebom L.A."/>
        </authorList>
    </citation>
    <scope>NUCLEOTIDE SEQUENCE [LARGE SCALE GENOMIC DNA]</scope>
    <source>
        <strain evidence="2 3">CCUG 60883</strain>
        <strain evidence="1 4">CCUG 60885</strain>
    </source>
</reference>
<dbReference type="OrthoDB" id="4710374at2"/>
<protein>
    <submittedName>
        <fullName evidence="1">Uncharacterized protein</fullName>
    </submittedName>
</protein>
<dbReference type="Proteomes" id="UP000295685">
    <property type="component" value="Unassembled WGS sequence"/>
</dbReference>
<evidence type="ECO:0000313" key="1">
    <source>
        <dbReference type="EMBL" id="TDZ93540.1"/>
    </source>
</evidence>
<sequence>MTGHVVNLDYIPSDLRRIAQMWFIWREIVLRGMNRAPGQEGSDVTGYDYWGDVPPRFEGDCLNLYSGGNDYVQIIRRARDGIAIDIEQRGLAGNAGFLRQISDVEKYLLLGTADSVRMSLGLPRRDVSWYQAGLDSRVHLRNLDPEAEYSTRFEMSVEGEPSDRGWLAEIDAVTFSHLLEMTYGDLDSLMREGIPSDWFTVTFE</sequence>
<proteinExistence type="predicted"/>
<name>A0A4R8SDK8_9MYCO</name>
<dbReference type="Proteomes" id="UP000294844">
    <property type="component" value="Unassembled WGS sequence"/>
</dbReference>
<dbReference type="AlphaFoldDB" id="A0A4R8SDK8"/>
<dbReference type="EMBL" id="PECK01000006">
    <property type="protein sequence ID" value="TDZ93540.1"/>
    <property type="molecule type" value="Genomic_DNA"/>
</dbReference>
<organism evidence="1 4">
    <name type="scientific">Mycobacteroides salmoniphilum</name>
    <dbReference type="NCBI Taxonomy" id="404941"/>
    <lineage>
        <taxon>Bacteria</taxon>
        <taxon>Bacillati</taxon>
        <taxon>Actinomycetota</taxon>
        <taxon>Actinomycetes</taxon>
        <taxon>Mycobacteriales</taxon>
        <taxon>Mycobacteriaceae</taxon>
        <taxon>Mycobacteroides</taxon>
    </lineage>
</organism>
<comment type="caution">
    <text evidence="1">The sequence shown here is derived from an EMBL/GenBank/DDBJ whole genome shotgun (WGS) entry which is preliminary data.</text>
</comment>
<keyword evidence="3" id="KW-1185">Reference proteome</keyword>
<evidence type="ECO:0000313" key="3">
    <source>
        <dbReference type="Proteomes" id="UP000294844"/>
    </source>
</evidence>
<dbReference type="RefSeq" id="WP_134147459.1">
    <property type="nucleotide sequence ID" value="NZ_PECK01000006.1"/>
</dbReference>
<gene>
    <name evidence="2" type="ORF">CCUG60883_00084</name>
    <name evidence="1" type="ORF">CCUG60885_03143</name>
</gene>
<evidence type="ECO:0000313" key="4">
    <source>
        <dbReference type="Proteomes" id="UP000295685"/>
    </source>
</evidence>